<evidence type="ECO:0000313" key="5">
    <source>
        <dbReference type="EMBL" id="CAL4777368.1"/>
    </source>
</evidence>
<evidence type="ECO:0000256" key="1">
    <source>
        <dbReference type="ARBA" id="ARBA00022737"/>
    </source>
</evidence>
<keyword evidence="1" id="KW-0677">Repeat</keyword>
<dbReference type="GO" id="GO:0003729">
    <property type="term" value="F:mRNA binding"/>
    <property type="evidence" value="ECO:0007669"/>
    <property type="project" value="TreeGrafter"/>
</dbReference>
<dbReference type="EMBL" id="CAMXCT030001435">
    <property type="protein sequence ID" value="CAL4777368.1"/>
    <property type="molecule type" value="Genomic_DNA"/>
</dbReference>
<keyword evidence="2" id="KW-1133">Transmembrane helix</keyword>
<dbReference type="PANTHER" id="PTHR47933">
    <property type="entry name" value="PENTATRICOPEPTIDE REPEAT-CONTAINING PROTEIN 1, MITOCHONDRIAL"/>
    <property type="match status" value="1"/>
</dbReference>
<comment type="caution">
    <text evidence="3">The sequence shown here is derived from an EMBL/GenBank/DDBJ whole genome shotgun (WGS) entry which is preliminary data.</text>
</comment>
<dbReference type="Pfam" id="PF13812">
    <property type="entry name" value="PPR_3"/>
    <property type="match status" value="1"/>
</dbReference>
<keyword evidence="2" id="KW-0812">Transmembrane</keyword>
<evidence type="ECO:0000313" key="6">
    <source>
        <dbReference type="Proteomes" id="UP001152797"/>
    </source>
</evidence>
<reference evidence="3" key="1">
    <citation type="submission" date="2022-10" db="EMBL/GenBank/DDBJ databases">
        <authorList>
            <person name="Chen Y."/>
            <person name="Dougan E. K."/>
            <person name="Chan C."/>
            <person name="Rhodes N."/>
            <person name="Thang M."/>
        </authorList>
    </citation>
    <scope>NUCLEOTIDE SEQUENCE</scope>
</reference>
<organism evidence="3">
    <name type="scientific">Cladocopium goreaui</name>
    <dbReference type="NCBI Taxonomy" id="2562237"/>
    <lineage>
        <taxon>Eukaryota</taxon>
        <taxon>Sar</taxon>
        <taxon>Alveolata</taxon>
        <taxon>Dinophyceae</taxon>
        <taxon>Suessiales</taxon>
        <taxon>Symbiodiniaceae</taxon>
        <taxon>Cladocopium</taxon>
    </lineage>
</organism>
<evidence type="ECO:0000313" key="3">
    <source>
        <dbReference type="EMBL" id="CAI3990056.1"/>
    </source>
</evidence>
<dbReference type="PANTHER" id="PTHR47933:SF11">
    <property type="entry name" value="PENTATRICOPEPTIDE REPEAT-CONTAINING PROTEIN 2"/>
    <property type="match status" value="1"/>
</dbReference>
<dbReference type="OrthoDB" id="185373at2759"/>
<dbReference type="InterPro" id="IPR011990">
    <property type="entry name" value="TPR-like_helical_dom_sf"/>
</dbReference>
<dbReference type="Proteomes" id="UP001152797">
    <property type="component" value="Unassembled WGS sequence"/>
</dbReference>
<dbReference type="InterPro" id="IPR002885">
    <property type="entry name" value="PPR_rpt"/>
</dbReference>
<dbReference type="EMBL" id="CAMXCT020001435">
    <property type="protein sequence ID" value="CAL1143431.1"/>
    <property type="molecule type" value="Genomic_DNA"/>
</dbReference>
<name>A0A9P1CGY2_9DINO</name>
<dbReference type="AlphaFoldDB" id="A0A9P1CGY2"/>
<accession>A0A9P1CGY2</accession>
<evidence type="ECO:0000313" key="4">
    <source>
        <dbReference type="EMBL" id="CAL1143431.1"/>
    </source>
</evidence>
<dbReference type="EMBL" id="CAMXCT010001435">
    <property type="protein sequence ID" value="CAI3990056.1"/>
    <property type="molecule type" value="Genomic_DNA"/>
</dbReference>
<dbReference type="InterPro" id="IPR051240">
    <property type="entry name" value="Mito_RNA-Proc/Resp"/>
</dbReference>
<dbReference type="PROSITE" id="PS51257">
    <property type="entry name" value="PROKAR_LIPOPROTEIN"/>
    <property type="match status" value="1"/>
</dbReference>
<protein>
    <submittedName>
        <fullName evidence="5">Pentacotripeptide-repeat region of PRORP domain-containing protein</fullName>
    </submittedName>
</protein>
<keyword evidence="2" id="KW-0472">Membrane</keyword>
<evidence type="ECO:0000256" key="2">
    <source>
        <dbReference type="SAM" id="Phobius"/>
    </source>
</evidence>
<gene>
    <name evidence="3" type="ORF">C1SCF055_LOCUS17077</name>
</gene>
<proteinExistence type="predicted"/>
<reference evidence="4" key="2">
    <citation type="submission" date="2024-04" db="EMBL/GenBank/DDBJ databases">
        <authorList>
            <person name="Chen Y."/>
            <person name="Shah S."/>
            <person name="Dougan E. K."/>
            <person name="Thang M."/>
            <person name="Chan C."/>
        </authorList>
    </citation>
    <scope>NUCLEOTIDE SEQUENCE [LARGE SCALE GENOMIC DNA]</scope>
</reference>
<feature type="transmembrane region" description="Helical" evidence="2">
    <location>
        <begin position="21"/>
        <end position="42"/>
    </location>
</feature>
<keyword evidence="6" id="KW-1185">Reference proteome</keyword>
<sequence>MSRVSKWIQALTMLRLFNQTLQFNVITLSSVVTSCARVIAWLSSLNLLERTRIMSQPINEILMNSVMASMGMGEKSWRHAVSVFASASELCQVDVISYNTTMRSTNWWKSLSFMLKMTARGICDNVVSLNTLVSCLPWYRALKFLRHAEAHDAAVQADAVSYNSCINSCPRWLQVLELGRSLLLRRLDATMVTSTSTMTALEKAGMWQQLVSRIERAWDDLERSEATAVLNAGINGLGQNGEWLKSFSILQKFAVSGVLTDVITWGSLIVVCEIMERWQRALSLCSELQTYHSMEVVENSVIFNAAACAFAEGELWQQALELLHDASLSQMQVNILVYNSILFACSKAARWQESLEVLGSLNRPNEPTPSIKTYNTVLAACRCHWRQALHLFSQLPDGLEADAITFEMLVAATTGRCLQQASLLLSFAESNVQSLLKSG</sequence>
<dbReference type="Gene3D" id="1.25.40.10">
    <property type="entry name" value="Tetratricopeptide repeat domain"/>
    <property type="match status" value="3"/>
</dbReference>